<feature type="region of interest" description="Disordered" evidence="5">
    <location>
        <begin position="723"/>
        <end position="793"/>
    </location>
</feature>
<proteinExistence type="predicted"/>
<dbReference type="InterPro" id="IPR036259">
    <property type="entry name" value="MFS_trans_sf"/>
</dbReference>
<feature type="transmembrane region" description="Helical" evidence="6">
    <location>
        <begin position="457"/>
        <end position="480"/>
    </location>
</feature>
<dbReference type="Pfam" id="PF07690">
    <property type="entry name" value="MFS_1"/>
    <property type="match status" value="1"/>
</dbReference>
<dbReference type="InterPro" id="IPR005829">
    <property type="entry name" value="Sugar_transporter_CS"/>
</dbReference>
<dbReference type="GO" id="GO:0022857">
    <property type="term" value="F:transmembrane transporter activity"/>
    <property type="evidence" value="ECO:0007669"/>
    <property type="project" value="InterPro"/>
</dbReference>
<organism evidence="7 8">
    <name type="scientific">Colletotrichum nymphaeae SA-01</name>
    <dbReference type="NCBI Taxonomy" id="1460502"/>
    <lineage>
        <taxon>Eukaryota</taxon>
        <taxon>Fungi</taxon>
        <taxon>Dikarya</taxon>
        <taxon>Ascomycota</taxon>
        <taxon>Pezizomycotina</taxon>
        <taxon>Sordariomycetes</taxon>
        <taxon>Hypocreomycetidae</taxon>
        <taxon>Glomerellales</taxon>
        <taxon>Glomerellaceae</taxon>
        <taxon>Colletotrichum</taxon>
        <taxon>Colletotrichum acutatum species complex</taxon>
    </lineage>
</organism>
<feature type="region of interest" description="Disordered" evidence="5">
    <location>
        <begin position="853"/>
        <end position="874"/>
    </location>
</feature>
<feature type="transmembrane region" description="Helical" evidence="6">
    <location>
        <begin position="234"/>
        <end position="256"/>
    </location>
</feature>
<feature type="compositionally biased region" description="Low complexity" evidence="5">
    <location>
        <begin position="856"/>
        <end position="868"/>
    </location>
</feature>
<dbReference type="PANTHER" id="PTHR23507:SF40">
    <property type="entry name" value="TETRACYCLINE-EFFLUX TRANSPORTER"/>
    <property type="match status" value="1"/>
</dbReference>
<evidence type="ECO:0000256" key="4">
    <source>
        <dbReference type="ARBA" id="ARBA00023136"/>
    </source>
</evidence>
<feature type="transmembrane region" description="Helical" evidence="6">
    <location>
        <begin position="133"/>
        <end position="153"/>
    </location>
</feature>
<dbReference type="PROSITE" id="PS00216">
    <property type="entry name" value="SUGAR_TRANSPORT_1"/>
    <property type="match status" value="1"/>
</dbReference>
<dbReference type="OrthoDB" id="3026777at2759"/>
<evidence type="ECO:0000256" key="1">
    <source>
        <dbReference type="ARBA" id="ARBA00004141"/>
    </source>
</evidence>
<name>A0A135UHW9_9PEZI</name>
<sequence>MSAPKDDIIVTRVDQDVHGKPINEATETTSLLSAGARDGESSCEDTWPGYADFEHLPWWRTPSVFWLLLPYALFTLAFGGSLVPKLNLIVDLVCQRHFADETALDPAFVFTPVILGADNPQCLIPEVKKRVSMFTLAINLLTGILSAITAPKLGQLSDRYGRRKLLALASCGGVVAEFIVIMCANFPWTFHYNWLLLGAVADGLTGSFTAGSVLINSYTSDCTAPSQRGVRIGYLHACLFSGLAFGPLLTGYFAAWTGNLLSVFYVTMGCHIYFIIFVGFIVPESLSVKRQLRARQKHDQEKEAKAGAGTWSTIKAANPLAPLKTLWPTGPGTSSRLRLNIAALSFTDMILLGSAMSAGTVILLYSESPETWGWGTLESSRYISAVSMVRVVALLVVLPLVNYVFRVRPAAYRRRVSGVSLVEGNNGADSVDCWILRFALLSDVTGSLGYLFARNEAVFVLSGMVTAFGGLGSATIQAAITKHVPADQVGQLLGAIGVLHALSRVLGPIAFNTLYYSTVGVFDQAIFVLLASLFGLALLASFIVRPGVFLEETYEPIPSSAPQQSSNTSSEALEVLGTGFGELLLPFLGLGTVASVQSFVCGNSRIPSEVCIMIFPLICLLLLQAAPLALGAPRRALSPPRQRETILEVDYNGDGEDMVREILNRPYSTRHKDGSDSNKPFYGVRFSESDEGRVRVARADPFNMEALRTVIEEHDLEWELIEEVKDDDEVSDEDLSEDGTDEVVRRVHEQGTLDKDAYSDPGRRDVEDSPWNPVLRDGGSSEDPFEKPKFREGQGGFVQCAGCSDTRGGSDGWKRSTAFVERANTTTTNGTHRQHPADLLNALNRSNASPLAWDLPTTTTTTSSPTSSLQTRGETDWTCNRIGQKNTKEALLIMYNVFNNVFGTEPLRGLTNQCYVAECQDWYLSYCQMSVDVKEERPGARKKVVDRDPGKGGSCYAVADGEDSNRYHRYFFGHVSANPIPNYGGGFNVRRCN</sequence>
<comment type="subcellular location">
    <subcellularLocation>
        <location evidence="1">Membrane</location>
        <topology evidence="1">Multi-pass membrane protein</topology>
    </subcellularLocation>
</comment>
<feature type="transmembrane region" description="Helical" evidence="6">
    <location>
        <begin position="492"/>
        <end position="514"/>
    </location>
</feature>
<feature type="transmembrane region" description="Helical" evidence="6">
    <location>
        <begin position="165"/>
        <end position="188"/>
    </location>
</feature>
<accession>A0A135UHW9</accession>
<evidence type="ECO:0000313" key="8">
    <source>
        <dbReference type="Proteomes" id="UP000070054"/>
    </source>
</evidence>
<dbReference type="GO" id="GO:0016020">
    <property type="term" value="C:membrane"/>
    <property type="evidence" value="ECO:0007669"/>
    <property type="project" value="UniProtKB-SubCell"/>
</dbReference>
<dbReference type="InterPro" id="IPR011701">
    <property type="entry name" value="MFS"/>
</dbReference>
<dbReference type="EMBL" id="JEMN01000563">
    <property type="protein sequence ID" value="KXH59992.1"/>
    <property type="molecule type" value="Genomic_DNA"/>
</dbReference>
<evidence type="ECO:0000256" key="3">
    <source>
        <dbReference type="ARBA" id="ARBA00022989"/>
    </source>
</evidence>
<evidence type="ECO:0000256" key="5">
    <source>
        <dbReference type="SAM" id="MobiDB-lite"/>
    </source>
</evidence>
<comment type="caution">
    <text evidence="7">The sequence shown here is derived from an EMBL/GenBank/DDBJ whole genome shotgun (WGS) entry which is preliminary data.</text>
</comment>
<feature type="transmembrane region" description="Helical" evidence="6">
    <location>
        <begin position="341"/>
        <end position="365"/>
    </location>
</feature>
<evidence type="ECO:0000313" key="7">
    <source>
        <dbReference type="EMBL" id="KXH59992.1"/>
    </source>
</evidence>
<feature type="transmembrane region" description="Helical" evidence="6">
    <location>
        <begin position="385"/>
        <end position="405"/>
    </location>
</feature>
<dbReference type="SUPFAM" id="SSF103473">
    <property type="entry name" value="MFS general substrate transporter"/>
    <property type="match status" value="1"/>
</dbReference>
<feature type="transmembrane region" description="Helical" evidence="6">
    <location>
        <begin position="262"/>
        <end position="283"/>
    </location>
</feature>
<keyword evidence="8" id="KW-1185">Reference proteome</keyword>
<dbReference type="Gene3D" id="1.20.1250.20">
    <property type="entry name" value="MFS general substrate transporter like domains"/>
    <property type="match status" value="1"/>
</dbReference>
<gene>
    <name evidence="7" type="ORF">CNYM01_08142</name>
</gene>
<feature type="compositionally biased region" description="Basic and acidic residues" evidence="5">
    <location>
        <begin position="742"/>
        <end position="767"/>
    </location>
</feature>
<protein>
    <submittedName>
        <fullName evidence="7">Major facilitator superfamily transporter</fullName>
    </submittedName>
</protein>
<feature type="transmembrane region" description="Helical" evidence="6">
    <location>
        <begin position="583"/>
        <end position="603"/>
    </location>
</feature>
<feature type="transmembrane region" description="Helical" evidence="6">
    <location>
        <begin position="526"/>
        <end position="544"/>
    </location>
</feature>
<feature type="compositionally biased region" description="Acidic residues" evidence="5">
    <location>
        <begin position="723"/>
        <end position="741"/>
    </location>
</feature>
<keyword evidence="3 6" id="KW-1133">Transmembrane helix</keyword>
<feature type="transmembrane region" description="Helical" evidence="6">
    <location>
        <begin position="64"/>
        <end position="83"/>
    </location>
</feature>
<evidence type="ECO:0000256" key="6">
    <source>
        <dbReference type="SAM" id="Phobius"/>
    </source>
</evidence>
<feature type="transmembrane region" description="Helical" evidence="6">
    <location>
        <begin position="610"/>
        <end position="630"/>
    </location>
</feature>
<dbReference type="AlphaFoldDB" id="A0A135UHW9"/>
<keyword evidence="2 6" id="KW-0812">Transmembrane</keyword>
<dbReference type="PANTHER" id="PTHR23507">
    <property type="entry name" value="ZGC:174356"/>
    <property type="match status" value="1"/>
</dbReference>
<reference evidence="7 8" key="1">
    <citation type="submission" date="2014-02" db="EMBL/GenBank/DDBJ databases">
        <title>The genome sequence of Colletotrichum nymphaeae SA-01.</title>
        <authorList>
            <person name="Baroncelli R."/>
            <person name="Thon M.R."/>
        </authorList>
    </citation>
    <scope>NUCLEOTIDE SEQUENCE [LARGE SCALE GENOMIC DNA]</scope>
    <source>
        <strain evidence="7 8">SA-01</strain>
    </source>
</reference>
<feature type="transmembrane region" description="Helical" evidence="6">
    <location>
        <begin position="194"/>
        <end position="214"/>
    </location>
</feature>
<dbReference type="Proteomes" id="UP000070054">
    <property type="component" value="Unassembled WGS sequence"/>
</dbReference>
<keyword evidence="4 6" id="KW-0472">Membrane</keyword>
<evidence type="ECO:0000256" key="2">
    <source>
        <dbReference type="ARBA" id="ARBA00022692"/>
    </source>
</evidence>